<dbReference type="Proteomes" id="UP001158045">
    <property type="component" value="Unassembled WGS sequence"/>
</dbReference>
<evidence type="ECO:0000313" key="2">
    <source>
        <dbReference type="EMBL" id="MDH8676970.1"/>
    </source>
</evidence>
<sequence>MLLNLSYIAVFICFLVIVYDKTKLDLKVKIAILVLFVVIWGLYLNYTKLSHNAETTAELSYHLMVDSLRDIHNLANEEIVDLDGNYKLYFLIDDFLAHSNLVLLELKYTDLVPTILSASENAELENYLQAIDSSLRRYISSGHAVLRTEKQPDKSDYAIYNELQSELLDLYSYLPRVLPGAQIIYGEEYYDQANIMSIVKSIGITAESIDEIVTKICE</sequence>
<reference evidence="2 3" key="1">
    <citation type="submission" date="2023-04" db="EMBL/GenBank/DDBJ databases">
        <title>Fusibacter bizertensis strain WBS, isolated from littoral bottom sediments of the Arctic seas - biochemical and genomic analysis.</title>
        <authorList>
            <person name="Brioukhanov A.L."/>
        </authorList>
    </citation>
    <scope>NUCLEOTIDE SEQUENCE [LARGE SCALE GENOMIC DNA]</scope>
    <source>
        <strain evidence="2 3">WBS</strain>
    </source>
</reference>
<name>A0ABT6N983_9FIRM</name>
<evidence type="ECO:0000256" key="1">
    <source>
        <dbReference type="SAM" id="Phobius"/>
    </source>
</evidence>
<accession>A0ABT6N983</accession>
<dbReference type="EMBL" id="JARYZI010000001">
    <property type="protein sequence ID" value="MDH8676970.1"/>
    <property type="molecule type" value="Genomic_DNA"/>
</dbReference>
<feature type="transmembrane region" description="Helical" evidence="1">
    <location>
        <begin position="6"/>
        <end position="21"/>
    </location>
</feature>
<evidence type="ECO:0008006" key="4">
    <source>
        <dbReference type="Google" id="ProtNLM"/>
    </source>
</evidence>
<comment type="caution">
    <text evidence="2">The sequence shown here is derived from an EMBL/GenBank/DDBJ whole genome shotgun (WGS) entry which is preliminary data.</text>
</comment>
<keyword evidence="1" id="KW-1133">Transmembrane helix</keyword>
<keyword evidence="1" id="KW-0812">Transmembrane</keyword>
<proteinExistence type="predicted"/>
<feature type="transmembrane region" description="Helical" evidence="1">
    <location>
        <begin position="28"/>
        <end position="46"/>
    </location>
</feature>
<organism evidence="2 3">
    <name type="scientific">Fusibacter bizertensis</name>
    <dbReference type="NCBI Taxonomy" id="1488331"/>
    <lineage>
        <taxon>Bacteria</taxon>
        <taxon>Bacillati</taxon>
        <taxon>Bacillota</taxon>
        <taxon>Clostridia</taxon>
        <taxon>Eubacteriales</taxon>
        <taxon>Eubacteriales Family XII. Incertae Sedis</taxon>
        <taxon>Fusibacter</taxon>
    </lineage>
</organism>
<dbReference type="RefSeq" id="WP_281092770.1">
    <property type="nucleotide sequence ID" value="NZ_JARYZI010000001.1"/>
</dbReference>
<gene>
    <name evidence="2" type="ORF">QE109_02360</name>
</gene>
<keyword evidence="3" id="KW-1185">Reference proteome</keyword>
<evidence type="ECO:0000313" key="3">
    <source>
        <dbReference type="Proteomes" id="UP001158045"/>
    </source>
</evidence>
<protein>
    <recommendedName>
        <fullName evidence="4">Gliding motility-associated protein GldM N-terminal domain-containing protein</fullName>
    </recommendedName>
</protein>
<keyword evidence="1" id="KW-0472">Membrane</keyword>